<keyword evidence="3" id="KW-1185">Reference proteome</keyword>
<keyword evidence="1" id="KW-0812">Transmembrane</keyword>
<proteinExistence type="predicted"/>
<evidence type="ECO:0000256" key="1">
    <source>
        <dbReference type="SAM" id="Phobius"/>
    </source>
</evidence>
<dbReference type="AlphaFoldDB" id="A0A4R1I5T8"/>
<sequence length="132" mass="14595">MPDTDPMLLRIMESLGALRADVQNIKDDQSIERQTGAAFRREVREEIATVKSGVSDVKHAIQPVADAVEQHKTVLRAHAKEMEANKLFRDRIGAIIAVGATGVSTVFGGVSYLVWTYWAELIAAIRGFFTRP</sequence>
<dbReference type="Proteomes" id="UP000295030">
    <property type="component" value="Unassembled WGS sequence"/>
</dbReference>
<gene>
    <name evidence="2" type="ORF">EV667_1995</name>
</gene>
<feature type="transmembrane region" description="Helical" evidence="1">
    <location>
        <begin position="92"/>
        <end position="115"/>
    </location>
</feature>
<evidence type="ECO:0000313" key="3">
    <source>
        <dbReference type="Proteomes" id="UP000295030"/>
    </source>
</evidence>
<comment type="caution">
    <text evidence="2">The sequence shown here is derived from an EMBL/GenBank/DDBJ whole genome shotgun (WGS) entry which is preliminary data.</text>
</comment>
<evidence type="ECO:0008006" key="4">
    <source>
        <dbReference type="Google" id="ProtNLM"/>
    </source>
</evidence>
<reference evidence="2 3" key="1">
    <citation type="submission" date="2019-03" db="EMBL/GenBank/DDBJ databases">
        <title>Genomic Encyclopedia of Type Strains, Phase IV (KMG-IV): sequencing the most valuable type-strain genomes for metagenomic binning, comparative biology and taxonomic classification.</title>
        <authorList>
            <person name="Goeker M."/>
        </authorList>
    </citation>
    <scope>NUCLEOTIDE SEQUENCE [LARGE SCALE GENOMIC DNA]</scope>
    <source>
        <strain evidence="2 3">DSM 101</strain>
    </source>
</reference>
<keyword evidence="1" id="KW-1133">Transmembrane helix</keyword>
<dbReference type="EMBL" id="SMFY01000002">
    <property type="protein sequence ID" value="TCK27999.1"/>
    <property type="molecule type" value="Genomic_DNA"/>
</dbReference>
<evidence type="ECO:0000313" key="2">
    <source>
        <dbReference type="EMBL" id="TCK27999.1"/>
    </source>
</evidence>
<accession>A0A4R1I5T8</accession>
<protein>
    <recommendedName>
        <fullName evidence="4">DUF1515 domain-containing protein</fullName>
    </recommendedName>
</protein>
<dbReference type="RefSeq" id="WP_165901584.1">
    <property type="nucleotide sequence ID" value="NZ_SMFY01000002.1"/>
</dbReference>
<keyword evidence="1" id="KW-0472">Membrane</keyword>
<organism evidence="2 3">
    <name type="scientific">Ancylobacter aquaticus</name>
    <dbReference type="NCBI Taxonomy" id="100"/>
    <lineage>
        <taxon>Bacteria</taxon>
        <taxon>Pseudomonadati</taxon>
        <taxon>Pseudomonadota</taxon>
        <taxon>Alphaproteobacteria</taxon>
        <taxon>Hyphomicrobiales</taxon>
        <taxon>Xanthobacteraceae</taxon>
        <taxon>Ancylobacter</taxon>
    </lineage>
</organism>
<name>A0A4R1I5T8_ANCAQ</name>